<reference evidence="1 2" key="1">
    <citation type="submission" date="2012-10" db="EMBL/GenBank/DDBJ databases">
        <title>Genome sequencing and analysis of entomopathogenic fungi Beauveria bassiana D1-5.</title>
        <authorList>
            <person name="Li Q."/>
            <person name="Wang L."/>
            <person name="Zhang Z."/>
            <person name="Wang Q."/>
            <person name="Ren J."/>
            <person name="Wang M."/>
            <person name="Xu W."/>
            <person name="Wang J."/>
            <person name="Lu Y."/>
            <person name="Du Q."/>
            <person name="Sun Z."/>
        </authorList>
    </citation>
    <scope>NUCLEOTIDE SEQUENCE [LARGE SCALE GENOMIC DNA]</scope>
    <source>
        <strain evidence="1 2">D1-5</strain>
    </source>
</reference>
<dbReference type="EMBL" id="ANFO01001439">
    <property type="protein sequence ID" value="KGQ02635.1"/>
    <property type="molecule type" value="Genomic_DNA"/>
</dbReference>
<proteinExistence type="predicted"/>
<dbReference type="Proteomes" id="UP000030106">
    <property type="component" value="Unassembled WGS sequence"/>
</dbReference>
<name>A0A0A2V991_BEABA</name>
<dbReference type="HOGENOM" id="CLU_2497551_0_0_1"/>
<protein>
    <submittedName>
        <fullName evidence="1">Uncharacterized protein</fullName>
    </submittedName>
</protein>
<evidence type="ECO:0000313" key="2">
    <source>
        <dbReference type="Proteomes" id="UP000030106"/>
    </source>
</evidence>
<gene>
    <name evidence="1" type="ORF">BBAD15_g12149</name>
</gene>
<organism evidence="1 2">
    <name type="scientific">Beauveria bassiana D1-5</name>
    <dbReference type="NCBI Taxonomy" id="1245745"/>
    <lineage>
        <taxon>Eukaryota</taxon>
        <taxon>Fungi</taxon>
        <taxon>Dikarya</taxon>
        <taxon>Ascomycota</taxon>
        <taxon>Pezizomycotina</taxon>
        <taxon>Sordariomycetes</taxon>
        <taxon>Hypocreomycetidae</taxon>
        <taxon>Hypocreales</taxon>
        <taxon>Cordycipitaceae</taxon>
        <taxon>Beauveria</taxon>
    </lineage>
</organism>
<comment type="caution">
    <text evidence="1">The sequence shown here is derived from an EMBL/GenBank/DDBJ whole genome shotgun (WGS) entry which is preliminary data.</text>
</comment>
<dbReference type="AlphaFoldDB" id="A0A0A2V991"/>
<evidence type="ECO:0000313" key="1">
    <source>
        <dbReference type="EMBL" id="KGQ02635.1"/>
    </source>
</evidence>
<sequence>MRTIIQPYLMLHRPTVQHLIRDELKRNALRLLQRRVHPPVRGTRTAKQMLHPVIKLRSGITTTERIPKTQPKKERATLAPTLRLAV</sequence>
<accession>A0A0A2V991</accession>